<accession>A0A0G0TVD8</accession>
<dbReference type="PANTHER" id="PTHR43046">
    <property type="entry name" value="GDP-MANNOSE MANNOSYL HYDROLASE"/>
    <property type="match status" value="1"/>
</dbReference>
<evidence type="ECO:0000256" key="1">
    <source>
        <dbReference type="ARBA" id="ARBA00001946"/>
    </source>
</evidence>
<dbReference type="GO" id="GO:0016787">
    <property type="term" value="F:hydrolase activity"/>
    <property type="evidence" value="ECO:0007669"/>
    <property type="project" value="UniProtKB-KW"/>
</dbReference>
<dbReference type="Proteomes" id="UP000034301">
    <property type="component" value="Unassembled WGS sequence"/>
</dbReference>
<dbReference type="InterPro" id="IPR015797">
    <property type="entry name" value="NUDIX_hydrolase-like_dom_sf"/>
</dbReference>
<dbReference type="PROSITE" id="PS51462">
    <property type="entry name" value="NUDIX"/>
    <property type="match status" value="1"/>
</dbReference>
<reference evidence="4 5" key="1">
    <citation type="journal article" date="2015" name="Nature">
        <title>rRNA introns, odd ribosomes, and small enigmatic genomes across a large radiation of phyla.</title>
        <authorList>
            <person name="Brown C.T."/>
            <person name="Hug L.A."/>
            <person name="Thomas B.C."/>
            <person name="Sharon I."/>
            <person name="Castelle C.J."/>
            <person name="Singh A."/>
            <person name="Wilkins M.J."/>
            <person name="Williams K.H."/>
            <person name="Banfield J.F."/>
        </authorList>
    </citation>
    <scope>NUCLEOTIDE SEQUENCE [LARGE SCALE GENOMIC DNA]</scope>
</reference>
<dbReference type="EMBL" id="LBYC01000019">
    <property type="protein sequence ID" value="KKR41872.1"/>
    <property type="molecule type" value="Genomic_DNA"/>
</dbReference>
<comment type="cofactor">
    <cofactor evidence="1">
        <name>Mg(2+)</name>
        <dbReference type="ChEBI" id="CHEBI:18420"/>
    </cofactor>
</comment>
<sequence>MEKDKKFVVRTRGIIIHEGKLLGVKHPHNTSFCALPGGHVEWKENIKECLHREMIEELGVVPEIGRLLYVNNFMDGDIRQSIEFFFEITNGQDYLNIEHLKKTHAHEIAEVCWLEPSGTTPFLPKRL</sequence>
<protein>
    <submittedName>
        <fullName evidence="4">NUDIX hydrolase</fullName>
    </submittedName>
</protein>
<dbReference type="InterPro" id="IPR020084">
    <property type="entry name" value="NUDIX_hydrolase_CS"/>
</dbReference>
<dbReference type="InterPro" id="IPR000086">
    <property type="entry name" value="NUDIX_hydrolase_dom"/>
</dbReference>
<dbReference type="Pfam" id="PF00293">
    <property type="entry name" value="NUDIX"/>
    <property type="match status" value="1"/>
</dbReference>
<evidence type="ECO:0000256" key="2">
    <source>
        <dbReference type="ARBA" id="ARBA00022801"/>
    </source>
</evidence>
<keyword evidence="2 4" id="KW-0378">Hydrolase</keyword>
<dbReference type="PROSITE" id="PS00893">
    <property type="entry name" value="NUDIX_BOX"/>
    <property type="match status" value="1"/>
</dbReference>
<dbReference type="SUPFAM" id="SSF55811">
    <property type="entry name" value="Nudix"/>
    <property type="match status" value="1"/>
</dbReference>
<proteinExistence type="predicted"/>
<dbReference type="PANTHER" id="PTHR43046:SF14">
    <property type="entry name" value="MUTT_NUDIX FAMILY PROTEIN"/>
    <property type="match status" value="1"/>
</dbReference>
<name>A0A0G0TVD8_9BACT</name>
<evidence type="ECO:0000259" key="3">
    <source>
        <dbReference type="PROSITE" id="PS51462"/>
    </source>
</evidence>
<evidence type="ECO:0000313" key="4">
    <source>
        <dbReference type="EMBL" id="KKR41872.1"/>
    </source>
</evidence>
<dbReference type="AlphaFoldDB" id="A0A0G0TVD8"/>
<dbReference type="Gene3D" id="3.90.79.10">
    <property type="entry name" value="Nucleoside Triphosphate Pyrophosphohydrolase"/>
    <property type="match status" value="1"/>
</dbReference>
<evidence type="ECO:0000313" key="5">
    <source>
        <dbReference type="Proteomes" id="UP000034301"/>
    </source>
</evidence>
<gene>
    <name evidence="4" type="ORF">UT78_C0019G0017</name>
</gene>
<comment type="caution">
    <text evidence="4">The sequence shown here is derived from an EMBL/GenBank/DDBJ whole genome shotgun (WGS) entry which is preliminary data.</text>
</comment>
<feature type="domain" description="Nudix hydrolase" evidence="3">
    <location>
        <begin position="1"/>
        <end position="127"/>
    </location>
</feature>
<organism evidence="4 5">
    <name type="scientific">Candidatus Nomurabacteria bacterium GW2011_GWF2_40_12</name>
    <dbReference type="NCBI Taxonomy" id="1618776"/>
    <lineage>
        <taxon>Bacteria</taxon>
        <taxon>Candidatus Nomuraibacteriota</taxon>
    </lineage>
</organism>